<dbReference type="PANTHER" id="PTHR44858">
    <property type="entry name" value="TETRATRICOPEPTIDE REPEAT PROTEIN 6"/>
    <property type="match status" value="1"/>
</dbReference>
<keyword evidence="2 3" id="KW-0802">TPR repeat</keyword>
<dbReference type="AlphaFoldDB" id="A0A4Q7VNB5"/>
<keyword evidence="5" id="KW-1185">Reference proteome</keyword>
<dbReference type="PROSITE" id="PS50005">
    <property type="entry name" value="TPR"/>
    <property type="match status" value="1"/>
</dbReference>
<dbReference type="InterPro" id="IPR019734">
    <property type="entry name" value="TPR_rpt"/>
</dbReference>
<dbReference type="OrthoDB" id="9798174at2"/>
<keyword evidence="1" id="KW-0677">Repeat</keyword>
<dbReference type="InterPro" id="IPR050498">
    <property type="entry name" value="Ycf3"/>
</dbReference>
<evidence type="ECO:0000256" key="3">
    <source>
        <dbReference type="PROSITE-ProRule" id="PRU00339"/>
    </source>
</evidence>
<gene>
    <name evidence="4" type="ORF">EV670_2199</name>
</gene>
<feature type="repeat" description="TPR" evidence="3">
    <location>
        <begin position="163"/>
        <end position="196"/>
    </location>
</feature>
<evidence type="ECO:0000313" key="4">
    <source>
        <dbReference type="EMBL" id="RZT97802.1"/>
    </source>
</evidence>
<dbReference type="InterPro" id="IPR011990">
    <property type="entry name" value="TPR-like_helical_dom_sf"/>
</dbReference>
<proteinExistence type="predicted"/>
<dbReference type="Proteomes" id="UP000293671">
    <property type="component" value="Unassembled WGS sequence"/>
</dbReference>
<comment type="caution">
    <text evidence="4">The sequence shown here is derived from an EMBL/GenBank/DDBJ whole genome shotgun (WGS) entry which is preliminary data.</text>
</comment>
<dbReference type="Pfam" id="PF13432">
    <property type="entry name" value="TPR_16"/>
    <property type="match status" value="2"/>
</dbReference>
<organism evidence="4 5">
    <name type="scientific">Rivibacter subsaxonicus</name>
    <dbReference type="NCBI Taxonomy" id="457575"/>
    <lineage>
        <taxon>Bacteria</taxon>
        <taxon>Pseudomonadati</taxon>
        <taxon>Pseudomonadota</taxon>
        <taxon>Betaproteobacteria</taxon>
        <taxon>Burkholderiales</taxon>
        <taxon>Rivibacter</taxon>
    </lineage>
</organism>
<accession>A0A4Q7VNB5</accession>
<dbReference type="EMBL" id="SHKP01000006">
    <property type="protein sequence ID" value="RZT97802.1"/>
    <property type="molecule type" value="Genomic_DNA"/>
</dbReference>
<evidence type="ECO:0000256" key="1">
    <source>
        <dbReference type="ARBA" id="ARBA00022737"/>
    </source>
</evidence>
<evidence type="ECO:0000313" key="5">
    <source>
        <dbReference type="Proteomes" id="UP000293671"/>
    </source>
</evidence>
<dbReference type="SUPFAM" id="SSF48452">
    <property type="entry name" value="TPR-like"/>
    <property type="match status" value="1"/>
</dbReference>
<dbReference type="SMART" id="SM00028">
    <property type="entry name" value="TPR"/>
    <property type="match status" value="3"/>
</dbReference>
<evidence type="ECO:0000256" key="2">
    <source>
        <dbReference type="ARBA" id="ARBA00022803"/>
    </source>
</evidence>
<sequence>MLGLGRSVISSIIGAGFVTPVRGARNEYRFSFQDVVLLRTAHDLRTARIPRRRVLRALQILKDKLPVELPLSGLRITAIGNDVVVREGTTHREVETGQLLFDFGVSSSAGTVTFLQPTAASAEAIKVEESDWFARGEQLETSGDFSGAEQAYRQALADNSNHGDAYLNLGAILCEDGRCDEAVALYDQAIRHCPDNALLHFNRAIALEDQHREREALTSYERTLELAPDLADAHYNAARLHEMLGQVQGALRHFSAYRRLQP</sequence>
<name>A0A4Q7VNB5_9BURK</name>
<dbReference type="PANTHER" id="PTHR44858:SF1">
    <property type="entry name" value="UDP-N-ACETYLGLUCOSAMINE--PEPTIDE N-ACETYLGLUCOSAMINYLTRANSFERASE SPINDLY-RELATED"/>
    <property type="match status" value="1"/>
</dbReference>
<protein>
    <submittedName>
        <fullName evidence="4">Tetratricopeptide repeat protein</fullName>
    </submittedName>
</protein>
<reference evidence="4 5" key="1">
    <citation type="submission" date="2019-02" db="EMBL/GenBank/DDBJ databases">
        <title>Genomic Encyclopedia of Type Strains, Phase IV (KMG-IV): sequencing the most valuable type-strain genomes for metagenomic binning, comparative biology and taxonomic classification.</title>
        <authorList>
            <person name="Goeker M."/>
        </authorList>
    </citation>
    <scope>NUCLEOTIDE SEQUENCE [LARGE SCALE GENOMIC DNA]</scope>
    <source>
        <strain evidence="4 5">DSM 19570</strain>
    </source>
</reference>
<dbReference type="Gene3D" id="1.25.40.10">
    <property type="entry name" value="Tetratricopeptide repeat domain"/>
    <property type="match status" value="2"/>
</dbReference>